<keyword evidence="1" id="KW-0812">Transmembrane</keyword>
<dbReference type="EMBL" id="JBFOLJ010000045">
    <property type="protein sequence ID" value="KAL2457087.1"/>
    <property type="molecule type" value="Genomic_DNA"/>
</dbReference>
<protein>
    <submittedName>
        <fullName evidence="2">Ovule protein</fullName>
    </submittedName>
</protein>
<organism evidence="2 3">
    <name type="scientific">Forsythia ovata</name>
    <dbReference type="NCBI Taxonomy" id="205694"/>
    <lineage>
        <taxon>Eukaryota</taxon>
        <taxon>Viridiplantae</taxon>
        <taxon>Streptophyta</taxon>
        <taxon>Embryophyta</taxon>
        <taxon>Tracheophyta</taxon>
        <taxon>Spermatophyta</taxon>
        <taxon>Magnoliopsida</taxon>
        <taxon>eudicotyledons</taxon>
        <taxon>Gunneridae</taxon>
        <taxon>Pentapetalae</taxon>
        <taxon>asterids</taxon>
        <taxon>lamiids</taxon>
        <taxon>Lamiales</taxon>
        <taxon>Oleaceae</taxon>
        <taxon>Forsythieae</taxon>
        <taxon>Forsythia</taxon>
    </lineage>
</organism>
<dbReference type="AlphaFoldDB" id="A0ABD1P087"/>
<gene>
    <name evidence="2" type="ORF">Fot_56498</name>
</gene>
<accession>A0ABD1P087</accession>
<evidence type="ECO:0000313" key="3">
    <source>
        <dbReference type="Proteomes" id="UP001604277"/>
    </source>
</evidence>
<proteinExistence type="predicted"/>
<keyword evidence="3" id="KW-1185">Reference proteome</keyword>
<sequence>MDLSYRYLLVNRFREGKKCRCCNSSHPDKASHPPIGIPAVKPLSSFLTLLPIKSILRCPEAGERKEGLIDQLEQIHNPLPSVLNEGTIFLATFIYAFNKERQRKKLWHDLISLNDNIDRPWVVAGDFHSAFTHRGEKRLKARLKTWSKQTYGVTAIKLEEIRGRLSLVQTELDKDPSDLRLQSMEKKDLLDLLNHTLSIEEAELRQKSPPHVRGLCDPFVKVRESPLGILGTLLIKAHLISGLTLGFIAMFYGIYYQIELFLQT</sequence>
<keyword evidence="1" id="KW-0472">Membrane</keyword>
<comment type="caution">
    <text evidence="2">The sequence shown here is derived from an EMBL/GenBank/DDBJ whole genome shotgun (WGS) entry which is preliminary data.</text>
</comment>
<evidence type="ECO:0000256" key="1">
    <source>
        <dbReference type="SAM" id="Phobius"/>
    </source>
</evidence>
<reference evidence="3" key="1">
    <citation type="submission" date="2024-07" db="EMBL/GenBank/DDBJ databases">
        <title>Two chromosome-level genome assemblies of Korean endemic species Abeliophyllum distichum and Forsythia ovata (Oleaceae).</title>
        <authorList>
            <person name="Jang H."/>
        </authorList>
    </citation>
    <scope>NUCLEOTIDE SEQUENCE [LARGE SCALE GENOMIC DNA]</scope>
</reference>
<evidence type="ECO:0000313" key="2">
    <source>
        <dbReference type="EMBL" id="KAL2457087.1"/>
    </source>
</evidence>
<name>A0ABD1P087_9LAMI</name>
<keyword evidence="1" id="KW-1133">Transmembrane helix</keyword>
<dbReference type="Proteomes" id="UP001604277">
    <property type="component" value="Unassembled WGS sequence"/>
</dbReference>
<feature type="transmembrane region" description="Helical" evidence="1">
    <location>
        <begin position="233"/>
        <end position="255"/>
    </location>
</feature>